<protein>
    <submittedName>
        <fullName evidence="2">Uncharacterized protein</fullName>
    </submittedName>
</protein>
<evidence type="ECO:0000313" key="2">
    <source>
        <dbReference type="EMBL" id="MBB5791763.1"/>
    </source>
</evidence>
<gene>
    <name evidence="2" type="ORF">HD601_006338</name>
</gene>
<organism evidence="2 3">
    <name type="scientific">Jiangella mangrovi</name>
    <dbReference type="NCBI Taxonomy" id="1524084"/>
    <lineage>
        <taxon>Bacteria</taxon>
        <taxon>Bacillati</taxon>
        <taxon>Actinomycetota</taxon>
        <taxon>Actinomycetes</taxon>
        <taxon>Jiangellales</taxon>
        <taxon>Jiangellaceae</taxon>
        <taxon>Jiangella</taxon>
    </lineage>
</organism>
<sequence>MQELEELMARPAFSAQPEPRSPAGETVYRLHVHHEVPARLSTIVGDVVHNLRSSLDCIAFKLATRTYGPMDEDRQRAVQFPIEDTPDDFTKFFEGKRRRGLFSDVQREALRSVQPGWFHDHCVAQGDAPDASARDQEVRKSLLRTLHRLSNIDKHRKLHLLVWRPTLIYWGSDSTGRQYDWQPGAPPYDDGAVIGTLISRQPGQEAPKVFTEFELSLADHDPYQRSAGELLTQLHNHVAHVTNEVFRRAES</sequence>
<evidence type="ECO:0000313" key="3">
    <source>
        <dbReference type="Proteomes" id="UP000542813"/>
    </source>
</evidence>
<dbReference type="AlphaFoldDB" id="A0A7W9GXA3"/>
<dbReference type="EMBL" id="JACHMM010000001">
    <property type="protein sequence ID" value="MBB5791763.1"/>
    <property type="molecule type" value="Genomic_DNA"/>
</dbReference>
<reference evidence="2 3" key="1">
    <citation type="submission" date="2020-08" db="EMBL/GenBank/DDBJ databases">
        <title>Sequencing the genomes of 1000 actinobacteria strains.</title>
        <authorList>
            <person name="Klenk H.-P."/>
        </authorList>
    </citation>
    <scope>NUCLEOTIDE SEQUENCE [LARGE SCALE GENOMIC DNA]</scope>
    <source>
        <strain evidence="2 3">DSM 102122</strain>
    </source>
</reference>
<proteinExistence type="predicted"/>
<accession>A0A7W9GXA3</accession>
<keyword evidence="3" id="KW-1185">Reference proteome</keyword>
<dbReference type="Proteomes" id="UP000542813">
    <property type="component" value="Unassembled WGS sequence"/>
</dbReference>
<comment type="caution">
    <text evidence="2">The sequence shown here is derived from an EMBL/GenBank/DDBJ whole genome shotgun (WGS) entry which is preliminary data.</text>
</comment>
<evidence type="ECO:0000256" key="1">
    <source>
        <dbReference type="SAM" id="MobiDB-lite"/>
    </source>
</evidence>
<dbReference type="RefSeq" id="WP_184828793.1">
    <property type="nucleotide sequence ID" value="NZ_JACHMM010000001.1"/>
</dbReference>
<name>A0A7W9GXA3_9ACTN</name>
<feature type="region of interest" description="Disordered" evidence="1">
    <location>
        <begin position="1"/>
        <end position="22"/>
    </location>
</feature>